<gene>
    <name evidence="1" type="ORF">T11_495</name>
</gene>
<name>A0A0V1GC43_9BILA</name>
<reference evidence="1 2" key="1">
    <citation type="submission" date="2015-01" db="EMBL/GenBank/DDBJ databases">
        <title>Evolution of Trichinella species and genotypes.</title>
        <authorList>
            <person name="Korhonen P.K."/>
            <person name="Edoardo P."/>
            <person name="Giuseppe L.R."/>
            <person name="Gasser R.B."/>
        </authorList>
    </citation>
    <scope>NUCLEOTIDE SEQUENCE [LARGE SCALE GENOMIC DNA]</scope>
    <source>
        <strain evidence="1">ISS1029</strain>
    </source>
</reference>
<keyword evidence="2" id="KW-1185">Reference proteome</keyword>
<evidence type="ECO:0000313" key="2">
    <source>
        <dbReference type="Proteomes" id="UP000055024"/>
    </source>
</evidence>
<comment type="caution">
    <text evidence="1">The sequence shown here is derived from an EMBL/GenBank/DDBJ whole genome shotgun (WGS) entry which is preliminary data.</text>
</comment>
<dbReference type="AlphaFoldDB" id="A0A0V1GC43"/>
<protein>
    <submittedName>
        <fullName evidence="1">Uncharacterized protein</fullName>
    </submittedName>
</protein>
<proteinExistence type="predicted"/>
<evidence type="ECO:0000313" key="1">
    <source>
        <dbReference type="EMBL" id="KRY95728.1"/>
    </source>
</evidence>
<accession>A0A0V1GC43</accession>
<dbReference type="Proteomes" id="UP000055024">
    <property type="component" value="Unassembled WGS sequence"/>
</dbReference>
<sequence length="44" mass="5225">MVPTLEAIYSTSTLKNELKRSKKIRVLQRIRFHVVLKRICRDIA</sequence>
<dbReference type="EMBL" id="JYDP01003498">
    <property type="protein sequence ID" value="KRY95728.1"/>
    <property type="molecule type" value="Genomic_DNA"/>
</dbReference>
<organism evidence="1 2">
    <name type="scientific">Trichinella zimbabwensis</name>
    <dbReference type="NCBI Taxonomy" id="268475"/>
    <lineage>
        <taxon>Eukaryota</taxon>
        <taxon>Metazoa</taxon>
        <taxon>Ecdysozoa</taxon>
        <taxon>Nematoda</taxon>
        <taxon>Enoplea</taxon>
        <taxon>Dorylaimia</taxon>
        <taxon>Trichinellida</taxon>
        <taxon>Trichinellidae</taxon>
        <taxon>Trichinella</taxon>
    </lineage>
</organism>